<sequence length="106" mass="12269">MLGAHRKEGQEKVQGLALNPSFLANEDFWEVYLPTQIYIESKTKREPHDEVGYKYMWSPCHNYKHLIIHVDIGLLNNFRPDETPPMDAELDEGDGSEGSTNGHKRW</sequence>
<accession>A0A8H5AGS0</accession>
<gene>
    <name evidence="2" type="ORF">FOXYS1_4208</name>
</gene>
<organism evidence="2 3">
    <name type="scientific">Fusarium oxysporum</name>
    <name type="common">Fusarium vascular wilt</name>
    <dbReference type="NCBI Taxonomy" id="5507"/>
    <lineage>
        <taxon>Eukaryota</taxon>
        <taxon>Fungi</taxon>
        <taxon>Dikarya</taxon>
        <taxon>Ascomycota</taxon>
        <taxon>Pezizomycotina</taxon>
        <taxon>Sordariomycetes</taxon>
        <taxon>Hypocreomycetidae</taxon>
        <taxon>Hypocreales</taxon>
        <taxon>Nectriaceae</taxon>
        <taxon>Fusarium</taxon>
        <taxon>Fusarium oxysporum species complex</taxon>
    </lineage>
</organism>
<comment type="caution">
    <text evidence="2">The sequence shown here is derived from an EMBL/GenBank/DDBJ whole genome shotgun (WGS) entry which is preliminary data.</text>
</comment>
<dbReference type="Proteomes" id="UP000558688">
    <property type="component" value="Unassembled WGS sequence"/>
</dbReference>
<protein>
    <submittedName>
        <fullName evidence="2">Uncharacterized protein</fullName>
    </submittedName>
</protein>
<evidence type="ECO:0000313" key="2">
    <source>
        <dbReference type="EMBL" id="KAF5264986.1"/>
    </source>
</evidence>
<evidence type="ECO:0000313" key="3">
    <source>
        <dbReference type="Proteomes" id="UP000558688"/>
    </source>
</evidence>
<feature type="region of interest" description="Disordered" evidence="1">
    <location>
        <begin position="81"/>
        <end position="106"/>
    </location>
</feature>
<name>A0A8H5AGS0_FUSOX</name>
<dbReference type="EMBL" id="JAAFOW010000641">
    <property type="protein sequence ID" value="KAF5264986.1"/>
    <property type="molecule type" value="Genomic_DNA"/>
</dbReference>
<feature type="compositionally biased region" description="Polar residues" evidence="1">
    <location>
        <begin position="97"/>
        <end position="106"/>
    </location>
</feature>
<proteinExistence type="predicted"/>
<reference evidence="2" key="1">
    <citation type="submission" date="2020-02" db="EMBL/GenBank/DDBJ databases">
        <title>Identification and distribution of gene clusters putatively required for synthesis of sphingolipid metabolism inhibitors in phylogenetically diverse species of the filamentous fungus Fusarium.</title>
        <authorList>
            <person name="Kim H.-S."/>
            <person name="Busman M."/>
            <person name="Brown D.W."/>
            <person name="Divon H."/>
            <person name="Uhlig S."/>
            <person name="Proctor R.H."/>
        </authorList>
    </citation>
    <scope>NUCLEOTIDE SEQUENCE [LARGE SCALE GENOMIC DNA]</scope>
    <source>
        <strain evidence="2">NRRL 39464</strain>
    </source>
</reference>
<evidence type="ECO:0000256" key="1">
    <source>
        <dbReference type="SAM" id="MobiDB-lite"/>
    </source>
</evidence>
<dbReference type="AlphaFoldDB" id="A0A8H5AGS0"/>